<feature type="domain" description="PH" evidence="2">
    <location>
        <begin position="769"/>
        <end position="985"/>
    </location>
</feature>
<dbReference type="SMART" id="SM00233">
    <property type="entry name" value="PH"/>
    <property type="match status" value="2"/>
</dbReference>
<dbReference type="InterPro" id="IPR057379">
    <property type="entry name" value="PH_SPO71"/>
</dbReference>
<name>A0A1E4T6D5_9ASCO</name>
<dbReference type="GO" id="GO:0005628">
    <property type="term" value="C:prospore membrane"/>
    <property type="evidence" value="ECO:0007669"/>
    <property type="project" value="TreeGrafter"/>
</dbReference>
<gene>
    <name evidence="3" type="ORF">CANARDRAFT_174393</name>
</gene>
<feature type="compositionally biased region" description="Basic and acidic residues" evidence="1">
    <location>
        <begin position="931"/>
        <end position="946"/>
    </location>
</feature>
<dbReference type="AlphaFoldDB" id="A0A1E4T6D5"/>
<sequence length="996" mass="114634">MGTQLSINSTQTSSLDSFVTANEILQEDEPDFKILEYSTNPQLNSNDIQFDQSSKVNKREIPLERTVAFSNVDSGIHDKPSKIMKRPGKSRFTLEMVEPAAETSNFEDTSEINSPNSQIKNIYSRVNDEVVRAYEKIHIKSIGSRHLISTRYSKYEQKQKLKKLFEEFSAGKIIKLEKMLVLVMLSNQKRKYDTTRSARVIEKWKEYIVVARSTGNHEYPVVLQFFKNRTIAEYDEQIDKGINLKTDLENDDSDTDSSETSGSYRFKMNGKQSKSVDHKNCEFEVPLSPKNTVVGFHNLLDKSISIQRPSSKHKRTQYIILPQTPSSAVRWLSFLTDVLKADTTKHHKTILVRIPDLDLSLTLKNIHRLSTINDFHFDDESVLIKYTKQGYELPRLQLFSKLIKLISSEINSIGAKVLPTTPKAIEFLRLLGDDHSMLAFAAKKFDRLEWILGENEKLLQSTWLLLNDTHDIQLRELRHETFTLEDGSLTEPSPIEGFLSKLSNRRGNLKSKFGRNYYKLNYIATVDNLIFFQNFYSGVPLFEESMVGVLSPVGDILDHKILDQRIASRKSIFKYTPYPLNDSDKNHIKWLVPGISMDQFQEHDDAALFEIERRSCIIVNSHGIIDMCNVADVRTVPFSEIPVLIKMAASVSWGLSTDQLDNQEYTDACFEIVLKNGTITRFQACSRFIRDEWVGRLQLLVEYWKMKKREEMLRLLDLRDTNMNVTTVSDDFFESGMVTDDYANKWETSQAQSDPQVYNISSWTIDKAVIMSGLMYQKRKKHKSFVKFFVVLCPGFLILYELCERKKSSGIVRPTAYYRHYTSISLSNCYVYSNPSSDSDLITKDRTFNPMHPGSHSVPRIYADGWKSSEGQSSRYFTVWFGSKKLMLRNARRNKSKLHSVSVSDQESDSGSDSNDDSSDGDDDDDDDDDEKSRSGDNERHQSRGEFVKVASRLGVRGRSMIFLTRSRIERDLWVTKLLNEIERFSSADDDEVNFV</sequence>
<reference evidence="4" key="1">
    <citation type="submission" date="2016-04" db="EMBL/GenBank/DDBJ databases">
        <title>Comparative genomics of biotechnologically important yeasts.</title>
        <authorList>
            <consortium name="DOE Joint Genome Institute"/>
            <person name="Riley R."/>
            <person name="Haridas S."/>
            <person name="Wolfe K.H."/>
            <person name="Lopes M.R."/>
            <person name="Hittinger C.T."/>
            <person name="Goker M."/>
            <person name="Salamov A."/>
            <person name="Wisecaver J."/>
            <person name="Long T.M."/>
            <person name="Aerts A.L."/>
            <person name="Barry K."/>
            <person name="Choi C."/>
            <person name="Clum A."/>
            <person name="Coughlan A.Y."/>
            <person name="Deshpande S."/>
            <person name="Douglass A.P."/>
            <person name="Hanson S.J."/>
            <person name="Klenk H.-P."/>
            <person name="Labutti K."/>
            <person name="Lapidus A."/>
            <person name="Lindquist E."/>
            <person name="Lipzen A."/>
            <person name="Meier-Kolthoff J.P."/>
            <person name="Ohm R.A."/>
            <person name="Otillar R.P."/>
            <person name="Pangilinan J."/>
            <person name="Peng Y."/>
            <person name="Rokas A."/>
            <person name="Rosa C.A."/>
            <person name="Scheuner C."/>
            <person name="Sibirny A.A."/>
            <person name="Slot J.C."/>
            <person name="Stielow J.B."/>
            <person name="Sun H."/>
            <person name="Kurtzman C.P."/>
            <person name="Blackwell M."/>
            <person name="Grigoriev I.V."/>
            <person name="Jeffries T.W."/>
        </authorList>
    </citation>
    <scope>NUCLEOTIDE SEQUENCE [LARGE SCALE GENOMIC DNA]</scope>
    <source>
        <strain evidence="4">NRRL YB-2248</strain>
    </source>
</reference>
<dbReference type="InterPro" id="IPR039486">
    <property type="entry name" value="Mug56/Spo71_PH"/>
</dbReference>
<protein>
    <recommendedName>
        <fullName evidence="2">PH domain-containing protein</fullName>
    </recommendedName>
</protein>
<dbReference type="PANTHER" id="PTHR28076:SF1">
    <property type="entry name" value="PROSPORE MEMBRANE ADAPTER PROTEIN SPO71"/>
    <property type="match status" value="1"/>
</dbReference>
<feature type="compositionally biased region" description="Acidic residues" evidence="1">
    <location>
        <begin position="906"/>
        <end position="930"/>
    </location>
</feature>
<evidence type="ECO:0000259" key="2">
    <source>
        <dbReference type="SMART" id="SM00233"/>
    </source>
</evidence>
<accession>A0A1E4T6D5</accession>
<dbReference type="Gene3D" id="2.30.29.30">
    <property type="entry name" value="Pleckstrin-homology domain (PH domain)/Phosphotyrosine-binding domain (PTB)"/>
    <property type="match status" value="1"/>
</dbReference>
<dbReference type="STRING" id="983967.A0A1E4T6D5"/>
<feature type="region of interest" description="Disordered" evidence="1">
    <location>
        <begin position="897"/>
        <end position="946"/>
    </location>
</feature>
<dbReference type="PANTHER" id="PTHR28076">
    <property type="entry name" value="SPORULATION-SPECIFIC PROTEIN 71"/>
    <property type="match status" value="1"/>
</dbReference>
<evidence type="ECO:0000256" key="1">
    <source>
        <dbReference type="SAM" id="MobiDB-lite"/>
    </source>
</evidence>
<evidence type="ECO:0000313" key="4">
    <source>
        <dbReference type="Proteomes" id="UP000094801"/>
    </source>
</evidence>
<dbReference type="EMBL" id="KV453848">
    <property type="protein sequence ID" value="ODV87327.1"/>
    <property type="molecule type" value="Genomic_DNA"/>
</dbReference>
<feature type="region of interest" description="Disordered" evidence="1">
    <location>
        <begin position="245"/>
        <end position="266"/>
    </location>
</feature>
<proteinExistence type="predicted"/>
<keyword evidence="4" id="KW-1185">Reference proteome</keyword>
<dbReference type="Pfam" id="PF23207">
    <property type="entry name" value="PH_SPO71"/>
    <property type="match status" value="2"/>
</dbReference>
<dbReference type="GO" id="GO:1902657">
    <property type="term" value="P:protein localization to prospore membrane"/>
    <property type="evidence" value="ECO:0007669"/>
    <property type="project" value="InterPro"/>
</dbReference>
<dbReference type="OrthoDB" id="5579281at2759"/>
<feature type="domain" description="PH" evidence="2">
    <location>
        <begin position="182"/>
        <end position="342"/>
    </location>
</feature>
<dbReference type="Pfam" id="PF15404">
    <property type="entry name" value="PH_4"/>
    <property type="match status" value="1"/>
</dbReference>
<dbReference type="SUPFAM" id="SSF50729">
    <property type="entry name" value="PH domain-like"/>
    <property type="match status" value="1"/>
</dbReference>
<evidence type="ECO:0000313" key="3">
    <source>
        <dbReference type="EMBL" id="ODV87327.1"/>
    </source>
</evidence>
<organism evidence="3 4">
    <name type="scientific">[Candida] arabinofermentans NRRL YB-2248</name>
    <dbReference type="NCBI Taxonomy" id="983967"/>
    <lineage>
        <taxon>Eukaryota</taxon>
        <taxon>Fungi</taxon>
        <taxon>Dikarya</taxon>
        <taxon>Ascomycota</taxon>
        <taxon>Saccharomycotina</taxon>
        <taxon>Pichiomycetes</taxon>
        <taxon>Pichiales</taxon>
        <taxon>Pichiaceae</taxon>
        <taxon>Ogataea</taxon>
        <taxon>Ogataea/Candida clade</taxon>
    </lineage>
</organism>
<dbReference type="InterPro" id="IPR001849">
    <property type="entry name" value="PH_domain"/>
</dbReference>
<dbReference type="InterPro" id="IPR011993">
    <property type="entry name" value="PH-like_dom_sf"/>
</dbReference>
<dbReference type="Proteomes" id="UP000094801">
    <property type="component" value="Unassembled WGS sequence"/>
</dbReference>
<dbReference type="InterPro" id="IPR040345">
    <property type="entry name" value="Mug56/Spo71"/>
</dbReference>